<dbReference type="Pfam" id="PF19263">
    <property type="entry name" value="DUF5906"/>
    <property type="match status" value="1"/>
</dbReference>
<proteinExistence type="predicted"/>
<name>A0A8J2VAV5_9FLAO</name>
<sequence>MEYLRIGTQYFRIVKKPTIDGHLHEQIIKWKRETIRDDHGNAFLKDIPKYKGFVTLPSHTNFQQEVNEFYNEYLPITGEIKQGDFKTIEKFLQHIFGNQFDLGLDYLTIIWRYPTQILPILCLVSEERKTGKTTFLNLLKLIFQGNMTFNKNEDFRSRFNSDWGNKLIIAAEEVLLNRKEDSERIKNLSTSRSNKLEVKGMEKLETDFFGKFILCSNNEDNFILIDDKEIRYWVIKIESLRIENPDILDEFEKELPAFKYFLNTREIMTPRKTRMWFTKDQIWTEALSNLVKGTRNSLEKDLILFLSEKFEEIGLDTLQFSLSDLLEDLKRFNNRATRSQISLIVNKKWNLQSYNSSYTLYKNIHDPHQNTWNQLSNSVKGRFYEFKKEFIDELKNC</sequence>
<evidence type="ECO:0000313" key="2">
    <source>
        <dbReference type="EMBL" id="GGD98996.1"/>
    </source>
</evidence>
<evidence type="ECO:0000259" key="1">
    <source>
        <dbReference type="Pfam" id="PF19263"/>
    </source>
</evidence>
<dbReference type="Gene3D" id="3.40.50.300">
    <property type="entry name" value="P-loop containing nucleotide triphosphate hydrolases"/>
    <property type="match status" value="1"/>
</dbReference>
<accession>A0A8J2VAV5</accession>
<gene>
    <name evidence="2" type="ORF">GCM10011312_23090</name>
</gene>
<dbReference type="EMBL" id="BMGK01000010">
    <property type="protein sequence ID" value="GGD98996.1"/>
    <property type="molecule type" value="Genomic_DNA"/>
</dbReference>
<dbReference type="AlphaFoldDB" id="A0A8J2VAV5"/>
<dbReference type="InterPro" id="IPR045455">
    <property type="entry name" value="NrS-1_pol-like_helicase"/>
</dbReference>
<feature type="domain" description="NrS-1 polymerase-like helicase" evidence="1">
    <location>
        <begin position="123"/>
        <end position="228"/>
    </location>
</feature>
<reference evidence="2" key="2">
    <citation type="submission" date="2020-09" db="EMBL/GenBank/DDBJ databases">
        <authorList>
            <person name="Sun Q."/>
            <person name="Zhou Y."/>
        </authorList>
    </citation>
    <scope>NUCLEOTIDE SEQUENCE</scope>
    <source>
        <strain evidence="2">CGMCC 1.12924</strain>
    </source>
</reference>
<reference evidence="2" key="1">
    <citation type="journal article" date="2014" name="Int. J. Syst. Evol. Microbiol.">
        <title>Complete genome sequence of Corynebacterium casei LMG S-19264T (=DSM 44701T), isolated from a smear-ripened cheese.</title>
        <authorList>
            <consortium name="US DOE Joint Genome Institute (JGI-PGF)"/>
            <person name="Walter F."/>
            <person name="Albersmeier A."/>
            <person name="Kalinowski J."/>
            <person name="Ruckert C."/>
        </authorList>
    </citation>
    <scope>NUCLEOTIDE SEQUENCE</scope>
    <source>
        <strain evidence="2">CGMCC 1.12924</strain>
    </source>
</reference>
<protein>
    <recommendedName>
        <fullName evidence="1">NrS-1 polymerase-like helicase domain-containing protein</fullName>
    </recommendedName>
</protein>
<evidence type="ECO:0000313" key="3">
    <source>
        <dbReference type="Proteomes" id="UP000652231"/>
    </source>
</evidence>
<dbReference type="Proteomes" id="UP000652231">
    <property type="component" value="Unassembled WGS sequence"/>
</dbReference>
<comment type="caution">
    <text evidence="2">The sequence shown here is derived from an EMBL/GenBank/DDBJ whole genome shotgun (WGS) entry which is preliminary data.</text>
</comment>
<dbReference type="RefSeq" id="WP_229741439.1">
    <property type="nucleotide sequence ID" value="NZ_BMGK01000010.1"/>
</dbReference>
<keyword evidence="3" id="KW-1185">Reference proteome</keyword>
<organism evidence="2 3">
    <name type="scientific">Planktosalinus lacus</name>
    <dbReference type="NCBI Taxonomy" id="1526573"/>
    <lineage>
        <taxon>Bacteria</taxon>
        <taxon>Pseudomonadati</taxon>
        <taxon>Bacteroidota</taxon>
        <taxon>Flavobacteriia</taxon>
        <taxon>Flavobacteriales</taxon>
        <taxon>Flavobacteriaceae</taxon>
        <taxon>Planktosalinus</taxon>
    </lineage>
</organism>
<dbReference type="InterPro" id="IPR027417">
    <property type="entry name" value="P-loop_NTPase"/>
</dbReference>